<evidence type="ECO:0000256" key="2">
    <source>
        <dbReference type="ARBA" id="ARBA00022679"/>
    </source>
</evidence>
<keyword evidence="5" id="KW-0067">ATP-binding</keyword>
<feature type="region of interest" description="Disordered" evidence="6">
    <location>
        <begin position="381"/>
        <end position="583"/>
    </location>
</feature>
<dbReference type="PROSITE" id="PS00108">
    <property type="entry name" value="PROTEIN_KINASE_ST"/>
    <property type="match status" value="1"/>
</dbReference>
<feature type="compositionally biased region" description="Basic and acidic residues" evidence="6">
    <location>
        <begin position="477"/>
        <end position="503"/>
    </location>
</feature>
<accession>A0ABR4NDQ0</accession>
<dbReference type="Pfam" id="PF00069">
    <property type="entry name" value="Pkinase"/>
    <property type="match status" value="1"/>
</dbReference>
<evidence type="ECO:0000256" key="4">
    <source>
        <dbReference type="ARBA" id="ARBA00022777"/>
    </source>
</evidence>
<dbReference type="SUPFAM" id="SSF56112">
    <property type="entry name" value="Protein kinase-like (PK-like)"/>
    <property type="match status" value="1"/>
</dbReference>
<comment type="caution">
    <text evidence="8">The sequence shown here is derived from an EMBL/GenBank/DDBJ whole genome shotgun (WGS) entry which is preliminary data.</text>
</comment>
<reference evidence="8 9" key="1">
    <citation type="submission" date="2023-09" db="EMBL/GenBank/DDBJ databases">
        <title>Pangenome analysis of Batrachochytrium dendrobatidis and related Chytrids.</title>
        <authorList>
            <person name="Yacoub M.N."/>
            <person name="Stajich J.E."/>
            <person name="James T.Y."/>
        </authorList>
    </citation>
    <scope>NUCLEOTIDE SEQUENCE [LARGE SCALE GENOMIC DNA]</scope>
    <source>
        <strain evidence="8 9">JEL0888</strain>
    </source>
</reference>
<dbReference type="PANTHER" id="PTHR24355:SF30">
    <property type="entry name" value="SERINE_THREONINE-PROTEIN KINASE 32B ISOFORM X1"/>
    <property type="match status" value="1"/>
</dbReference>
<gene>
    <name evidence="8" type="ORF">HK105_202918</name>
</gene>
<dbReference type="SMART" id="SM00220">
    <property type="entry name" value="S_TKc"/>
    <property type="match status" value="1"/>
</dbReference>
<evidence type="ECO:0000256" key="6">
    <source>
        <dbReference type="SAM" id="MobiDB-lite"/>
    </source>
</evidence>
<evidence type="ECO:0000256" key="5">
    <source>
        <dbReference type="ARBA" id="ARBA00022840"/>
    </source>
</evidence>
<dbReference type="InterPro" id="IPR011009">
    <property type="entry name" value="Kinase-like_dom_sf"/>
</dbReference>
<keyword evidence="1" id="KW-0723">Serine/threonine-protein kinase</keyword>
<keyword evidence="2" id="KW-0808">Transferase</keyword>
<name>A0ABR4NDQ0_9FUNG</name>
<feature type="compositionally biased region" description="Low complexity" evidence="6">
    <location>
        <begin position="420"/>
        <end position="461"/>
    </location>
</feature>
<evidence type="ECO:0000256" key="1">
    <source>
        <dbReference type="ARBA" id="ARBA00022527"/>
    </source>
</evidence>
<keyword evidence="4" id="KW-0418">Kinase</keyword>
<feature type="compositionally biased region" description="Low complexity" evidence="6">
    <location>
        <begin position="391"/>
        <end position="412"/>
    </location>
</feature>
<organism evidence="8 9">
    <name type="scientific">Polyrhizophydium stewartii</name>
    <dbReference type="NCBI Taxonomy" id="2732419"/>
    <lineage>
        <taxon>Eukaryota</taxon>
        <taxon>Fungi</taxon>
        <taxon>Fungi incertae sedis</taxon>
        <taxon>Chytridiomycota</taxon>
        <taxon>Chytridiomycota incertae sedis</taxon>
        <taxon>Chytridiomycetes</taxon>
        <taxon>Rhizophydiales</taxon>
        <taxon>Rhizophydiales incertae sedis</taxon>
        <taxon>Polyrhizophydium</taxon>
    </lineage>
</organism>
<evidence type="ECO:0000256" key="3">
    <source>
        <dbReference type="ARBA" id="ARBA00022741"/>
    </source>
</evidence>
<evidence type="ECO:0000313" key="9">
    <source>
        <dbReference type="Proteomes" id="UP001527925"/>
    </source>
</evidence>
<protein>
    <recommendedName>
        <fullName evidence="7">Protein kinase domain-containing protein</fullName>
    </recommendedName>
</protein>
<feature type="region of interest" description="Disordered" evidence="6">
    <location>
        <begin position="316"/>
        <end position="347"/>
    </location>
</feature>
<dbReference type="PANTHER" id="PTHR24355">
    <property type="entry name" value="G PROTEIN-COUPLED RECEPTOR KINASE/RIBOSOMAL PROTEIN S6 KINASE"/>
    <property type="match status" value="1"/>
</dbReference>
<evidence type="ECO:0000313" key="8">
    <source>
        <dbReference type="EMBL" id="KAL2917631.1"/>
    </source>
</evidence>
<feature type="domain" description="Protein kinase" evidence="7">
    <location>
        <begin position="1"/>
        <end position="276"/>
    </location>
</feature>
<dbReference type="InterPro" id="IPR000719">
    <property type="entry name" value="Prot_kinase_dom"/>
</dbReference>
<dbReference type="InterPro" id="IPR008271">
    <property type="entry name" value="Ser/Thr_kinase_AS"/>
</dbReference>
<dbReference type="Gene3D" id="3.30.200.20">
    <property type="entry name" value="Phosphorylase Kinase, domain 1"/>
    <property type="match status" value="1"/>
</dbReference>
<keyword evidence="3" id="KW-0547">Nucleotide-binding</keyword>
<dbReference type="PROSITE" id="PS50011">
    <property type="entry name" value="PROTEIN_KINASE_DOM"/>
    <property type="match status" value="1"/>
</dbReference>
<proteinExistence type="predicted"/>
<keyword evidence="9" id="KW-1185">Reference proteome</keyword>
<dbReference type="Gene3D" id="1.10.510.10">
    <property type="entry name" value="Transferase(Phosphotransferase) domain 1"/>
    <property type="match status" value="1"/>
</dbReference>
<evidence type="ECO:0000259" key="7">
    <source>
        <dbReference type="PROSITE" id="PS50011"/>
    </source>
</evidence>
<dbReference type="Proteomes" id="UP001527925">
    <property type="component" value="Unassembled WGS sequence"/>
</dbReference>
<dbReference type="EMBL" id="JADGIZ020000010">
    <property type="protein sequence ID" value="KAL2917631.1"/>
    <property type="molecule type" value="Genomic_DNA"/>
</dbReference>
<sequence>MGYGGPVKLVELKATKKKYALKYINKLQCIEKKQVYHMFDERMLLESLENPFIVNLRYAFQDDENMFMVLDVALGGDLRYHLLRIGSFPEDTLRIYAAEIGLALQYLHSLRIMHRDLKPDNLLLDENGHIYVTDFNIAYKIKEKLPSSQSGSMAYMGKFSNAAVGLPYDVFVDWWALGVVLYECTYGYRPFRESEDRTLVEAIVHSEPKFPVGPPEHVLRVQAMRKKNKKEKPLPEWVESEGRTSFLKDLLVKDVSKRIGSGPDGFETQIKKHPWFAGFDWDKAGKKAVVPSFVPDPNNANFEATHEIEEVIMNDMKTLQYKPRKKKKNGTDSRSSSKKKKKPVDPETEAIEKALDYIDLHFIPYNKELQIGRLDASALAAAPDKHQPGQSPSKSSPSASAAGPASEVAASPVEARKSVAAAGNDAEAKEAVPAAEPAADPAGSPAEAVAPAEAHAAAGTPQIITAPPAEQNTGGDGKVDSPEHEAKPQLHEPRTSGEGRDDSLPAPAPAPGCAAAQLDRLSIPSPAGGNYSVSPGSGTPDPQAVPRGSVVMPFDPTRQSVVGRLETEPATPTVDAKPVVAKS</sequence>